<dbReference type="InterPro" id="IPR038071">
    <property type="entry name" value="UROD/MetE-like_sf"/>
</dbReference>
<dbReference type="CDD" id="cd03312">
    <property type="entry name" value="CIMS_N_terminal_like"/>
    <property type="match status" value="1"/>
</dbReference>
<evidence type="ECO:0000259" key="1">
    <source>
        <dbReference type="Pfam" id="PF08267"/>
    </source>
</evidence>
<comment type="caution">
    <text evidence="2">The sequence shown here is derived from an EMBL/GenBank/DDBJ whole genome shotgun (WGS) entry which is preliminary data.</text>
</comment>
<dbReference type="GO" id="GO:0008270">
    <property type="term" value="F:zinc ion binding"/>
    <property type="evidence" value="ECO:0007669"/>
    <property type="project" value="InterPro"/>
</dbReference>
<proteinExistence type="predicted"/>
<feature type="domain" description="Cobalamin-independent methionine synthase MetE N-terminal" evidence="1">
    <location>
        <begin position="171"/>
        <end position="267"/>
    </location>
</feature>
<dbReference type="Gene3D" id="3.20.20.210">
    <property type="match status" value="2"/>
</dbReference>
<protein>
    <recommendedName>
        <fullName evidence="1">Cobalamin-independent methionine synthase MetE N-terminal domain-containing protein</fullName>
    </recommendedName>
</protein>
<dbReference type="GO" id="GO:0003871">
    <property type="term" value="F:5-methyltetrahydropteroyltriglutamate-homocysteine S-methyltransferase activity"/>
    <property type="evidence" value="ECO:0007669"/>
    <property type="project" value="InterPro"/>
</dbReference>
<accession>A0AAE0T5G7</accession>
<dbReference type="GO" id="GO:0008652">
    <property type="term" value="P:amino acid biosynthetic process"/>
    <property type="evidence" value="ECO:0007669"/>
    <property type="project" value="InterPro"/>
</dbReference>
<dbReference type="EMBL" id="JAEAOA010000186">
    <property type="protein sequence ID" value="KAK3604205.1"/>
    <property type="molecule type" value="Genomic_DNA"/>
</dbReference>
<name>A0AAE0T5G7_9BIVA</name>
<dbReference type="Pfam" id="PF08267">
    <property type="entry name" value="Meth_synt_1"/>
    <property type="match status" value="2"/>
</dbReference>
<dbReference type="PANTHER" id="PTHR30519">
    <property type="entry name" value="5-METHYLTETRAHYDROPTEROYLTRIGLUTAMATE--HOMOCYSTEINE METHYLTRANSFERASE"/>
    <property type="match status" value="1"/>
</dbReference>
<dbReference type="InterPro" id="IPR013215">
    <property type="entry name" value="Cbl-indep_Met_Synth_N"/>
</dbReference>
<organism evidence="2 3">
    <name type="scientific">Potamilus streckersoni</name>
    <dbReference type="NCBI Taxonomy" id="2493646"/>
    <lineage>
        <taxon>Eukaryota</taxon>
        <taxon>Metazoa</taxon>
        <taxon>Spiralia</taxon>
        <taxon>Lophotrochozoa</taxon>
        <taxon>Mollusca</taxon>
        <taxon>Bivalvia</taxon>
        <taxon>Autobranchia</taxon>
        <taxon>Heteroconchia</taxon>
        <taxon>Palaeoheterodonta</taxon>
        <taxon>Unionida</taxon>
        <taxon>Unionoidea</taxon>
        <taxon>Unionidae</taxon>
        <taxon>Ambleminae</taxon>
        <taxon>Lampsilini</taxon>
        <taxon>Potamilus</taxon>
    </lineage>
</organism>
<dbReference type="Proteomes" id="UP001195483">
    <property type="component" value="Unassembled WGS sequence"/>
</dbReference>
<dbReference type="SUPFAM" id="SSF51726">
    <property type="entry name" value="UROD/MetE-like"/>
    <property type="match status" value="1"/>
</dbReference>
<reference evidence="2" key="3">
    <citation type="submission" date="2023-05" db="EMBL/GenBank/DDBJ databases">
        <authorList>
            <person name="Smith C.H."/>
        </authorList>
    </citation>
    <scope>NUCLEOTIDE SEQUENCE</scope>
    <source>
        <strain evidence="2">CHS0354</strain>
        <tissue evidence="2">Mantle</tissue>
    </source>
</reference>
<feature type="domain" description="Cobalamin-independent methionine synthase MetE N-terminal" evidence="1">
    <location>
        <begin position="4"/>
        <end position="170"/>
    </location>
</feature>
<dbReference type="AlphaFoldDB" id="A0AAE0T5G7"/>
<keyword evidence="3" id="KW-1185">Reference proteome</keyword>
<evidence type="ECO:0000313" key="2">
    <source>
        <dbReference type="EMBL" id="KAK3604205.1"/>
    </source>
</evidence>
<evidence type="ECO:0000313" key="3">
    <source>
        <dbReference type="Proteomes" id="UP001195483"/>
    </source>
</evidence>
<reference evidence="2" key="1">
    <citation type="journal article" date="2021" name="Genome Biol. Evol.">
        <title>A High-Quality Reference Genome for a Parasitic Bivalve with Doubly Uniparental Inheritance (Bivalvia: Unionida).</title>
        <authorList>
            <person name="Smith C.H."/>
        </authorList>
    </citation>
    <scope>NUCLEOTIDE SEQUENCE</scope>
    <source>
        <strain evidence="2">CHS0354</strain>
    </source>
</reference>
<sequence length="406" mass="45894">MVKSHILGFPRIGRNRDLKKAVEAYWKGSLTMQDLIVAADNIKKENWQLQKHTDMDFVTVGDFAYYDHILNLSASFGVIPERFGHVQGSKADLNLIFRMGRGRAPVGKEAEACEMTKWFDTNYHYIVPEFTAGQTFQLSYDELFSDVKLAKAQGHRVKAVLTGPLTYLYLEPAWKNAFKTAYSKLCGKGVKILLTNYFGYLADNLDSVITLPVDGLHIDAVRGKKEVMTAAEKFPADKVLSVGIVEGRNIWKNPLDQSLTQMQEITALRKGEVWVASSCSLMHSPVSLDTEIKLNADLKARLAFAAEKCEEIRSLKVTLNNAKDARAEAWFNASAEAKRIRESSPDVYREDVRKRVAMINDDMTTRKAPYAERRKEQSEALGLPCFRRQPLALSRKQTISVRYATR</sequence>
<reference evidence="2" key="2">
    <citation type="journal article" date="2021" name="Genome Biol. Evol.">
        <title>Developing a high-quality reference genome for a parasitic bivalve with doubly uniparental inheritance (Bivalvia: Unionida).</title>
        <authorList>
            <person name="Smith C.H."/>
        </authorList>
    </citation>
    <scope>NUCLEOTIDE SEQUENCE</scope>
    <source>
        <strain evidence="2">CHS0354</strain>
        <tissue evidence="2">Mantle</tissue>
    </source>
</reference>
<gene>
    <name evidence="2" type="ORF">CHS0354_002013</name>
</gene>